<protein>
    <submittedName>
        <fullName evidence="5">Cyanophycin synthetase</fullName>
    </submittedName>
</protein>
<dbReference type="RefSeq" id="WP_310547901.1">
    <property type="nucleotide sequence ID" value="NZ_JAVKGR010000003.1"/>
</dbReference>
<evidence type="ECO:0000313" key="5">
    <source>
        <dbReference type="EMBL" id="MDR8018916.1"/>
    </source>
</evidence>
<comment type="caution">
    <text evidence="5">The sequence shown here is derived from an EMBL/GenBank/DDBJ whole genome shotgun (WGS) entry which is preliminary data.</text>
</comment>
<gene>
    <name evidence="5" type="ORF">RIL96_04985</name>
</gene>
<dbReference type="InterPro" id="IPR036615">
    <property type="entry name" value="Mur_ligase_C_dom_sf"/>
</dbReference>
<dbReference type="InterPro" id="IPR051046">
    <property type="entry name" value="MurCDEF_CellWall_CoF430Synth"/>
</dbReference>
<name>A0ABU2DQZ7_9MICC</name>
<sequence length="184" mass="20241">MTAQIGQEQLVYTVGADGRHMALNSLAVIATLRSYRLRNWRAGVDAQSTFGALKGRGETTVIQTFEGGEVTLIDEAYNANPGSMRASLRALADRPRLTSEGRKVAVLGDILELGSHAHELHLELAEDILVAAPNELHLFGENMGALHHELAKRGAISRHYDDLDDLTTTVRWYGLSFAQVISYW</sequence>
<proteinExistence type="predicted"/>
<evidence type="ECO:0000313" key="6">
    <source>
        <dbReference type="Proteomes" id="UP001251870"/>
    </source>
</evidence>
<evidence type="ECO:0000256" key="3">
    <source>
        <dbReference type="ARBA" id="ARBA00022840"/>
    </source>
</evidence>
<dbReference type="Proteomes" id="UP001251870">
    <property type="component" value="Unassembled WGS sequence"/>
</dbReference>
<dbReference type="Gene3D" id="3.90.190.20">
    <property type="entry name" value="Mur ligase, C-terminal domain"/>
    <property type="match status" value="1"/>
</dbReference>
<evidence type="ECO:0000259" key="4">
    <source>
        <dbReference type="Pfam" id="PF02875"/>
    </source>
</evidence>
<dbReference type="Pfam" id="PF02875">
    <property type="entry name" value="Mur_ligase_C"/>
    <property type="match status" value="1"/>
</dbReference>
<keyword evidence="1" id="KW-0436">Ligase</keyword>
<feature type="domain" description="Mur ligase C-terminal" evidence="4">
    <location>
        <begin position="68"/>
        <end position="168"/>
    </location>
</feature>
<organism evidence="5 6">
    <name type="scientific">Nesterenkonia aerolata</name>
    <dbReference type="NCBI Taxonomy" id="3074079"/>
    <lineage>
        <taxon>Bacteria</taxon>
        <taxon>Bacillati</taxon>
        <taxon>Actinomycetota</taxon>
        <taxon>Actinomycetes</taxon>
        <taxon>Micrococcales</taxon>
        <taxon>Micrococcaceae</taxon>
        <taxon>Nesterenkonia</taxon>
    </lineage>
</organism>
<dbReference type="InterPro" id="IPR004101">
    <property type="entry name" value="Mur_ligase_C"/>
</dbReference>
<dbReference type="PANTHER" id="PTHR43024">
    <property type="entry name" value="UDP-N-ACETYLMURAMOYL-TRIPEPTIDE--D-ALANYL-D-ALANINE LIGASE"/>
    <property type="match status" value="1"/>
</dbReference>
<dbReference type="EMBL" id="JAVKGR010000003">
    <property type="protein sequence ID" value="MDR8018916.1"/>
    <property type="molecule type" value="Genomic_DNA"/>
</dbReference>
<accession>A0ABU2DQZ7</accession>
<keyword evidence="6" id="KW-1185">Reference proteome</keyword>
<dbReference type="SUPFAM" id="SSF53244">
    <property type="entry name" value="MurD-like peptide ligases, peptide-binding domain"/>
    <property type="match status" value="1"/>
</dbReference>
<evidence type="ECO:0000256" key="2">
    <source>
        <dbReference type="ARBA" id="ARBA00022741"/>
    </source>
</evidence>
<keyword evidence="3" id="KW-0067">ATP-binding</keyword>
<reference evidence="5 6" key="1">
    <citation type="submission" date="2023-09" db="EMBL/GenBank/DDBJ databases">
        <title>Description of three actinobacteria isolated from air of manufacturing shop in a pharmaceutical factory.</title>
        <authorList>
            <person name="Zhang D.-F."/>
        </authorList>
    </citation>
    <scope>NUCLEOTIDE SEQUENCE [LARGE SCALE GENOMIC DNA]</scope>
    <source>
        <strain evidence="5 6">LY-0111</strain>
    </source>
</reference>
<keyword evidence="2" id="KW-0547">Nucleotide-binding</keyword>
<evidence type="ECO:0000256" key="1">
    <source>
        <dbReference type="ARBA" id="ARBA00022598"/>
    </source>
</evidence>
<dbReference type="PANTHER" id="PTHR43024:SF1">
    <property type="entry name" value="UDP-N-ACETYLMURAMOYL-TRIPEPTIDE--D-ALANYL-D-ALANINE LIGASE"/>
    <property type="match status" value="1"/>
</dbReference>